<feature type="coiled-coil region" evidence="1">
    <location>
        <begin position="111"/>
        <end position="138"/>
    </location>
</feature>
<dbReference type="Gene3D" id="3.40.50.10880">
    <property type="entry name" value="Uncharacterised protein PF01937, DUF89, domain 3"/>
    <property type="match status" value="1"/>
</dbReference>
<comment type="caution">
    <text evidence="3">The sequence shown here is derived from an EMBL/GenBank/DDBJ whole genome shotgun (WGS) entry which is preliminary data.</text>
</comment>
<keyword evidence="1" id="KW-0175">Coiled coil</keyword>
<dbReference type="AlphaFoldDB" id="A0A399D691"/>
<keyword evidence="4" id="KW-1185">Reference proteome</keyword>
<protein>
    <submittedName>
        <fullName evidence="3">DUF89 family protein</fullName>
    </submittedName>
</protein>
<reference evidence="3 4" key="1">
    <citation type="journal article" date="2015" name="Int. J. Syst. Evol. Microbiol.">
        <title>Mariniphaga sediminis sp. nov., isolated from coastal sediment.</title>
        <authorList>
            <person name="Wang F.Q."/>
            <person name="Shen Q.Y."/>
            <person name="Chen G.J."/>
            <person name="Du Z.J."/>
        </authorList>
    </citation>
    <scope>NUCLEOTIDE SEQUENCE [LARGE SCALE GENOMIC DNA]</scope>
    <source>
        <strain evidence="3 4">SY21</strain>
    </source>
</reference>
<dbReference type="InterPro" id="IPR036075">
    <property type="entry name" value="ARMT-1-like_metal-bd_sf"/>
</dbReference>
<evidence type="ECO:0000313" key="3">
    <source>
        <dbReference type="EMBL" id="RIH66251.1"/>
    </source>
</evidence>
<proteinExistence type="predicted"/>
<sequence length="328" mass="37468">MTIRPSRLLTIPYYSKGFQKEINKINQTLVQNKIILINFVEKYHVMQTDCINCLLVQAQKMLTKHNIPKERSNNIMDSFKLFIHKNRNNNLPSPEVACFLHRLIKKETHIEDLYKTEKEEYNQLMLDLEEDIREKIDKSANPFQTALRYALAGNIIDFGPPEPFNVLETLATAASKIPVIDHSELLYEELKRASSVLYLGDNTGEIVLDKIFISVINHPNLWFATRGAPVINDVTTEDAENVGMAHVAKIISNGYDAPSTLEKHCSPSFKKLFDEVDIIISKGQGNLEGLINNRKKKIFFLFMVKCDVIGKLIGTHTKNSVVYFNQQS</sequence>
<evidence type="ECO:0000313" key="4">
    <source>
        <dbReference type="Proteomes" id="UP000266441"/>
    </source>
</evidence>
<feature type="domain" description="Damage-control phosphatase ARMT1-like metal-binding" evidence="2">
    <location>
        <begin position="47"/>
        <end position="318"/>
    </location>
</feature>
<name>A0A399D691_9BACT</name>
<dbReference type="EMBL" id="QWET01000003">
    <property type="protein sequence ID" value="RIH66251.1"/>
    <property type="molecule type" value="Genomic_DNA"/>
</dbReference>
<dbReference type="InterPro" id="IPR002791">
    <property type="entry name" value="ARMT1-like_metal-bd"/>
</dbReference>
<gene>
    <name evidence="3" type="ORF">D1164_04895</name>
</gene>
<dbReference type="Gene3D" id="1.10.285.20">
    <property type="entry name" value="Uncharacterised protein PF01937, DUF89, domain 2"/>
    <property type="match status" value="1"/>
</dbReference>
<evidence type="ECO:0000256" key="1">
    <source>
        <dbReference type="SAM" id="Coils"/>
    </source>
</evidence>
<organism evidence="3 4">
    <name type="scientific">Mariniphaga sediminis</name>
    <dbReference type="NCBI Taxonomy" id="1628158"/>
    <lineage>
        <taxon>Bacteria</taxon>
        <taxon>Pseudomonadati</taxon>
        <taxon>Bacteroidota</taxon>
        <taxon>Bacteroidia</taxon>
        <taxon>Marinilabiliales</taxon>
        <taxon>Prolixibacteraceae</taxon>
        <taxon>Mariniphaga</taxon>
    </lineage>
</organism>
<dbReference type="InterPro" id="IPR014444">
    <property type="entry name" value="PH1575-like"/>
</dbReference>
<dbReference type="Proteomes" id="UP000266441">
    <property type="component" value="Unassembled WGS sequence"/>
</dbReference>
<dbReference type="SUPFAM" id="SSF111321">
    <property type="entry name" value="AF1104-like"/>
    <property type="match status" value="1"/>
</dbReference>
<accession>A0A399D691</accession>
<dbReference type="PIRSF" id="PIRSF006593">
    <property type="entry name" value="UCP006593"/>
    <property type="match status" value="1"/>
</dbReference>
<evidence type="ECO:0000259" key="2">
    <source>
        <dbReference type="Pfam" id="PF01937"/>
    </source>
</evidence>
<dbReference type="Pfam" id="PF01937">
    <property type="entry name" value="ARMT1-like_dom"/>
    <property type="match status" value="1"/>
</dbReference>